<dbReference type="PANTHER" id="PTHR43214:SF3">
    <property type="entry name" value="RESPONSE REGULATOR UVRY"/>
    <property type="match status" value="1"/>
</dbReference>
<feature type="domain" description="HTH luxR-type" evidence="7">
    <location>
        <begin position="155"/>
        <end position="220"/>
    </location>
</feature>
<evidence type="ECO:0000256" key="4">
    <source>
        <dbReference type="ARBA" id="ARBA00023125"/>
    </source>
</evidence>
<keyword evidence="1 6" id="KW-0597">Phosphoprotein</keyword>
<evidence type="ECO:0000313" key="9">
    <source>
        <dbReference type="EMBL" id="KTD16631.1"/>
    </source>
</evidence>
<dbReference type="CDD" id="cd17535">
    <property type="entry name" value="REC_NarL-like"/>
    <property type="match status" value="1"/>
</dbReference>
<dbReference type="PROSITE" id="PS00622">
    <property type="entry name" value="HTH_LUXR_1"/>
    <property type="match status" value="1"/>
</dbReference>
<reference evidence="9 10" key="1">
    <citation type="submission" date="2015-11" db="EMBL/GenBank/DDBJ databases">
        <title>Genomic analysis of 38 Legionella species identifies large and diverse effector repertoires.</title>
        <authorList>
            <person name="Burstein D."/>
            <person name="Amaro F."/>
            <person name="Zusman T."/>
            <person name="Lifshitz Z."/>
            <person name="Cohen O."/>
            <person name="Gilbert J.A."/>
            <person name="Pupko T."/>
            <person name="Shuman H.A."/>
            <person name="Segal G."/>
        </authorList>
    </citation>
    <scope>NUCLEOTIDE SEQUENCE [LARGE SCALE GENOMIC DNA]</scope>
    <source>
        <strain evidence="9 10">BL-540</strain>
    </source>
</reference>
<evidence type="ECO:0000259" key="8">
    <source>
        <dbReference type="PROSITE" id="PS50110"/>
    </source>
</evidence>
<dbReference type="OrthoDB" id="9796655at2"/>
<evidence type="ECO:0000256" key="5">
    <source>
        <dbReference type="ARBA" id="ARBA00023163"/>
    </source>
</evidence>
<dbReference type="InterPro" id="IPR039420">
    <property type="entry name" value="WalR-like"/>
</dbReference>
<sequence>MFCVHWLQVKEHRLIKVLIVDDHALVRMGIRRLLEDMPDVEVVADAESGEQALTLVKSHKPDVVLLDMKMPGIDGWEVTRRLKKTNPLVKVIAVTAVCAEPMPTRVLQLGAMGYLTKESGAEEMAAAIRKVARGEKYLSAEIAQKMAINSLEATQDSPFDSLSEREMQVMLMITSGMTVQDIADRLFLSSKTINGYRYRMFEKLGIKNDVELTFLAMKHRVIEQPNDALHDEH</sequence>
<dbReference type="SMART" id="SM00448">
    <property type="entry name" value="REC"/>
    <property type="match status" value="1"/>
</dbReference>
<evidence type="ECO:0000256" key="1">
    <source>
        <dbReference type="ARBA" id="ARBA00022553"/>
    </source>
</evidence>
<dbReference type="PROSITE" id="PS50043">
    <property type="entry name" value="HTH_LUXR_2"/>
    <property type="match status" value="1"/>
</dbReference>
<dbReference type="InterPro" id="IPR016032">
    <property type="entry name" value="Sig_transdc_resp-reg_C-effctor"/>
</dbReference>
<accession>A0A0W0V917</accession>
<dbReference type="SMART" id="SM00421">
    <property type="entry name" value="HTH_LUXR"/>
    <property type="match status" value="1"/>
</dbReference>
<evidence type="ECO:0000313" key="10">
    <source>
        <dbReference type="Proteomes" id="UP000055035"/>
    </source>
</evidence>
<protein>
    <submittedName>
        <fullName evidence="9">Response regulator GacA</fullName>
    </submittedName>
</protein>
<dbReference type="AlphaFoldDB" id="A0A0W0V917"/>
<feature type="domain" description="Response regulatory" evidence="8">
    <location>
        <begin position="16"/>
        <end position="132"/>
    </location>
</feature>
<comment type="caution">
    <text evidence="9">The sequence shown here is derived from an EMBL/GenBank/DDBJ whole genome shotgun (WGS) entry which is preliminary data.</text>
</comment>
<dbReference type="CDD" id="cd06170">
    <property type="entry name" value="LuxR_C_like"/>
    <property type="match status" value="1"/>
</dbReference>
<dbReference type="PANTHER" id="PTHR43214">
    <property type="entry name" value="TWO-COMPONENT RESPONSE REGULATOR"/>
    <property type="match status" value="1"/>
</dbReference>
<dbReference type="EMBL" id="LNYJ01000011">
    <property type="protein sequence ID" value="KTD16631.1"/>
    <property type="molecule type" value="Genomic_DNA"/>
</dbReference>
<dbReference type="Proteomes" id="UP000055035">
    <property type="component" value="Unassembled WGS sequence"/>
</dbReference>
<dbReference type="NCBIfam" id="NF007018">
    <property type="entry name" value="PRK09483.1"/>
    <property type="match status" value="1"/>
</dbReference>
<dbReference type="Gene3D" id="3.40.50.2300">
    <property type="match status" value="1"/>
</dbReference>
<proteinExistence type="predicted"/>
<dbReference type="GO" id="GO:0006355">
    <property type="term" value="P:regulation of DNA-templated transcription"/>
    <property type="evidence" value="ECO:0007669"/>
    <property type="project" value="InterPro"/>
</dbReference>
<evidence type="ECO:0000256" key="2">
    <source>
        <dbReference type="ARBA" id="ARBA00023012"/>
    </source>
</evidence>
<feature type="modified residue" description="4-aspartylphosphate" evidence="6">
    <location>
        <position position="67"/>
    </location>
</feature>
<dbReference type="Pfam" id="PF00072">
    <property type="entry name" value="Response_reg"/>
    <property type="match status" value="1"/>
</dbReference>
<keyword evidence="5" id="KW-0804">Transcription</keyword>
<dbReference type="STRING" id="456.Ljor_0937"/>
<keyword evidence="4" id="KW-0238">DNA-binding</keyword>
<keyword evidence="2" id="KW-0902">Two-component regulatory system</keyword>
<organism evidence="9 10">
    <name type="scientific">Legionella jordanis</name>
    <dbReference type="NCBI Taxonomy" id="456"/>
    <lineage>
        <taxon>Bacteria</taxon>
        <taxon>Pseudomonadati</taxon>
        <taxon>Pseudomonadota</taxon>
        <taxon>Gammaproteobacteria</taxon>
        <taxon>Legionellales</taxon>
        <taxon>Legionellaceae</taxon>
        <taxon>Legionella</taxon>
    </lineage>
</organism>
<dbReference type="InterPro" id="IPR000792">
    <property type="entry name" value="Tscrpt_reg_LuxR_C"/>
</dbReference>
<keyword evidence="10" id="KW-1185">Reference proteome</keyword>
<dbReference type="SUPFAM" id="SSF52172">
    <property type="entry name" value="CheY-like"/>
    <property type="match status" value="1"/>
</dbReference>
<dbReference type="Pfam" id="PF00196">
    <property type="entry name" value="GerE"/>
    <property type="match status" value="1"/>
</dbReference>
<gene>
    <name evidence="9" type="ORF">Ljor_0937</name>
</gene>
<name>A0A0W0V917_9GAMM</name>
<dbReference type="GO" id="GO:0003677">
    <property type="term" value="F:DNA binding"/>
    <property type="evidence" value="ECO:0007669"/>
    <property type="project" value="UniProtKB-KW"/>
</dbReference>
<dbReference type="PRINTS" id="PR00038">
    <property type="entry name" value="HTHLUXR"/>
</dbReference>
<dbReference type="GO" id="GO:0000160">
    <property type="term" value="P:phosphorelay signal transduction system"/>
    <property type="evidence" value="ECO:0007669"/>
    <property type="project" value="UniProtKB-KW"/>
</dbReference>
<dbReference type="InterPro" id="IPR001789">
    <property type="entry name" value="Sig_transdc_resp-reg_receiver"/>
</dbReference>
<keyword evidence="3" id="KW-0805">Transcription regulation</keyword>
<dbReference type="PATRIC" id="fig|456.5.peg.995"/>
<dbReference type="InterPro" id="IPR011006">
    <property type="entry name" value="CheY-like_superfamily"/>
</dbReference>
<dbReference type="SUPFAM" id="SSF46894">
    <property type="entry name" value="C-terminal effector domain of the bipartite response regulators"/>
    <property type="match status" value="1"/>
</dbReference>
<dbReference type="InterPro" id="IPR058245">
    <property type="entry name" value="NreC/VraR/RcsB-like_REC"/>
</dbReference>
<evidence type="ECO:0000256" key="6">
    <source>
        <dbReference type="PROSITE-ProRule" id="PRU00169"/>
    </source>
</evidence>
<evidence type="ECO:0000256" key="3">
    <source>
        <dbReference type="ARBA" id="ARBA00023015"/>
    </source>
</evidence>
<dbReference type="PROSITE" id="PS50110">
    <property type="entry name" value="RESPONSE_REGULATORY"/>
    <property type="match status" value="1"/>
</dbReference>
<evidence type="ECO:0000259" key="7">
    <source>
        <dbReference type="PROSITE" id="PS50043"/>
    </source>
</evidence>